<dbReference type="PROSITE" id="PS50893">
    <property type="entry name" value="ABC_TRANSPORTER_2"/>
    <property type="match status" value="1"/>
</dbReference>
<evidence type="ECO:0000256" key="6">
    <source>
        <dbReference type="ARBA" id="ARBA00023136"/>
    </source>
</evidence>
<evidence type="ECO:0000256" key="4">
    <source>
        <dbReference type="ARBA" id="ARBA00022741"/>
    </source>
</evidence>
<dbReference type="GO" id="GO:0016887">
    <property type="term" value="F:ATP hydrolysis activity"/>
    <property type="evidence" value="ECO:0007669"/>
    <property type="project" value="InterPro"/>
</dbReference>
<dbReference type="NCBIfam" id="TIGR01727">
    <property type="entry name" value="oligo_HPY"/>
    <property type="match status" value="1"/>
</dbReference>
<dbReference type="SUPFAM" id="SSF52540">
    <property type="entry name" value="P-loop containing nucleoside triphosphate hydrolases"/>
    <property type="match status" value="1"/>
</dbReference>
<comment type="subcellular location">
    <subcellularLocation>
        <location evidence="1">Membrane</location>
    </subcellularLocation>
</comment>
<dbReference type="GO" id="GO:0016020">
    <property type="term" value="C:membrane"/>
    <property type="evidence" value="ECO:0007669"/>
    <property type="project" value="UniProtKB-SubCell"/>
</dbReference>
<keyword evidence="5 8" id="KW-0067">ATP-binding</keyword>
<dbReference type="AlphaFoldDB" id="A0A645DBG8"/>
<comment type="caution">
    <text evidence="8">The sequence shown here is derived from an EMBL/GenBank/DDBJ whole genome shotgun (WGS) entry which is preliminary data.</text>
</comment>
<evidence type="ECO:0000256" key="5">
    <source>
        <dbReference type="ARBA" id="ARBA00022840"/>
    </source>
</evidence>
<reference evidence="8" key="1">
    <citation type="submission" date="2019-08" db="EMBL/GenBank/DDBJ databases">
        <authorList>
            <person name="Kucharzyk K."/>
            <person name="Murdoch R.W."/>
            <person name="Higgins S."/>
            <person name="Loffler F."/>
        </authorList>
    </citation>
    <scope>NUCLEOTIDE SEQUENCE</scope>
</reference>
<dbReference type="Gene3D" id="3.40.50.300">
    <property type="entry name" value="P-loop containing nucleotide triphosphate hydrolases"/>
    <property type="match status" value="1"/>
</dbReference>
<dbReference type="FunFam" id="3.40.50.300:FF:000016">
    <property type="entry name" value="Oligopeptide ABC transporter ATP-binding component"/>
    <property type="match status" value="1"/>
</dbReference>
<proteinExistence type="predicted"/>
<name>A0A645DBG8_9ZZZZ</name>
<protein>
    <submittedName>
        <fullName evidence="8">Oligopeptide transport ATP-binding protein OppD</fullName>
    </submittedName>
</protein>
<keyword evidence="2" id="KW-0813">Transport</keyword>
<dbReference type="PROSITE" id="PS00211">
    <property type="entry name" value="ABC_TRANSPORTER_1"/>
    <property type="match status" value="1"/>
</dbReference>
<dbReference type="InterPro" id="IPR003439">
    <property type="entry name" value="ABC_transporter-like_ATP-bd"/>
</dbReference>
<keyword evidence="6" id="KW-0472">Membrane</keyword>
<dbReference type="InterPro" id="IPR050388">
    <property type="entry name" value="ABC_Ni/Peptide_Import"/>
</dbReference>
<dbReference type="EMBL" id="VSSQ01034676">
    <property type="protein sequence ID" value="MPM86694.1"/>
    <property type="molecule type" value="Genomic_DNA"/>
</dbReference>
<keyword evidence="4" id="KW-0547">Nucleotide-binding</keyword>
<dbReference type="Pfam" id="PF08352">
    <property type="entry name" value="oligo_HPY"/>
    <property type="match status" value="1"/>
</dbReference>
<dbReference type="InterPro" id="IPR027417">
    <property type="entry name" value="P-loop_NTPase"/>
</dbReference>
<gene>
    <name evidence="8" type="primary">oppD_68</name>
    <name evidence="8" type="ORF">SDC9_133785</name>
</gene>
<evidence type="ECO:0000256" key="1">
    <source>
        <dbReference type="ARBA" id="ARBA00004370"/>
    </source>
</evidence>
<dbReference type="CDD" id="cd03257">
    <property type="entry name" value="ABC_NikE_OppD_transporters"/>
    <property type="match status" value="1"/>
</dbReference>
<dbReference type="GO" id="GO:0005524">
    <property type="term" value="F:ATP binding"/>
    <property type="evidence" value="ECO:0007669"/>
    <property type="project" value="UniProtKB-KW"/>
</dbReference>
<dbReference type="PANTHER" id="PTHR43297:SF2">
    <property type="entry name" value="DIPEPTIDE TRANSPORT ATP-BINDING PROTEIN DPPD"/>
    <property type="match status" value="1"/>
</dbReference>
<feature type="domain" description="ABC transporter" evidence="7">
    <location>
        <begin position="2"/>
        <end position="162"/>
    </location>
</feature>
<evidence type="ECO:0000259" key="7">
    <source>
        <dbReference type="PROSITE" id="PS50893"/>
    </source>
</evidence>
<evidence type="ECO:0000256" key="3">
    <source>
        <dbReference type="ARBA" id="ARBA00022475"/>
    </source>
</evidence>
<dbReference type="InterPro" id="IPR017871">
    <property type="entry name" value="ABC_transporter-like_CS"/>
</dbReference>
<dbReference type="PANTHER" id="PTHR43297">
    <property type="entry name" value="OLIGOPEPTIDE TRANSPORT ATP-BINDING PROTEIN APPD"/>
    <property type="match status" value="1"/>
</dbReference>
<accession>A0A645DBG8</accession>
<organism evidence="8">
    <name type="scientific">bioreactor metagenome</name>
    <dbReference type="NCBI Taxonomy" id="1076179"/>
    <lineage>
        <taxon>unclassified sequences</taxon>
        <taxon>metagenomes</taxon>
        <taxon>ecological metagenomes</taxon>
    </lineage>
</organism>
<dbReference type="GO" id="GO:0015833">
    <property type="term" value="P:peptide transport"/>
    <property type="evidence" value="ECO:0007669"/>
    <property type="project" value="InterPro"/>
</dbReference>
<evidence type="ECO:0000256" key="2">
    <source>
        <dbReference type="ARBA" id="ARBA00022448"/>
    </source>
</evidence>
<dbReference type="Pfam" id="PF00005">
    <property type="entry name" value="ABC_tran"/>
    <property type="match status" value="1"/>
</dbReference>
<dbReference type="InterPro" id="IPR013563">
    <property type="entry name" value="Oligopep_ABC_C"/>
</dbReference>
<keyword evidence="3" id="KW-1003">Cell membrane</keyword>
<evidence type="ECO:0000313" key="8">
    <source>
        <dbReference type="EMBL" id="MPM86694.1"/>
    </source>
</evidence>
<sequence length="230" mass="25919">MIFQEPMVSLNPLFTIGNQLSEVIRLHQNCTKKECCKKVVDMLKTVGIPSPETRFSQYPFELSGGMRQRVMIAMALLCKPQVLIADEPTTALDVTIQAQIMDLLKNLNKEFNVSIILITHDLGVVAEMVDTVAVMYAGSIVEKGPVRDIFYNPRHPYTQGLLKAIPTMKDVKGDLETIEGNVPSIYKLPSGCAFNNRCKYKKSICTQEVPPMTVFGEQWIKCWKCTDRWG</sequence>